<dbReference type="SUPFAM" id="SSF103365">
    <property type="entry name" value="Hypothetical protein PH1602"/>
    <property type="match status" value="1"/>
</dbReference>
<evidence type="ECO:0000256" key="3">
    <source>
        <dbReference type="ARBA" id="ARBA00022598"/>
    </source>
</evidence>
<keyword evidence="8" id="KW-0464">Manganese</keyword>
<dbReference type="InterPro" id="IPR001233">
    <property type="entry name" value="RtcB"/>
</dbReference>
<dbReference type="PANTHER" id="PTHR43749">
    <property type="entry name" value="RNA-SPLICING LIGASE RTCB"/>
    <property type="match status" value="1"/>
</dbReference>
<evidence type="ECO:0000256" key="2">
    <source>
        <dbReference type="ARBA" id="ARBA00012726"/>
    </source>
</evidence>
<keyword evidence="5" id="KW-0547">Nucleotide-binding</keyword>
<dbReference type="Proteomes" id="UP001499959">
    <property type="component" value="Unassembled WGS sequence"/>
</dbReference>
<evidence type="ECO:0000256" key="1">
    <source>
        <dbReference type="ARBA" id="ARBA00001936"/>
    </source>
</evidence>
<accession>A0ABP9AVZ0</accession>
<keyword evidence="11" id="KW-1185">Reference proteome</keyword>
<evidence type="ECO:0000256" key="7">
    <source>
        <dbReference type="ARBA" id="ARBA00023134"/>
    </source>
</evidence>
<evidence type="ECO:0000313" key="11">
    <source>
        <dbReference type="Proteomes" id="UP001499959"/>
    </source>
</evidence>
<dbReference type="InterPro" id="IPR036025">
    <property type="entry name" value="RtcB-like_sf"/>
</dbReference>
<comment type="catalytic activity">
    <reaction evidence="9">
        <text>a 3'-end 3'-phospho-ribonucleotide-RNA + a 5'-end dephospho-ribonucleoside-RNA + GTP = a ribonucleotidyl-ribonucleotide-RNA + GMP + diphosphate</text>
        <dbReference type="Rhea" id="RHEA:68076"/>
        <dbReference type="Rhea" id="RHEA-COMP:10463"/>
        <dbReference type="Rhea" id="RHEA-COMP:13936"/>
        <dbReference type="Rhea" id="RHEA-COMP:17355"/>
        <dbReference type="ChEBI" id="CHEBI:33019"/>
        <dbReference type="ChEBI" id="CHEBI:37565"/>
        <dbReference type="ChEBI" id="CHEBI:58115"/>
        <dbReference type="ChEBI" id="CHEBI:83062"/>
        <dbReference type="ChEBI" id="CHEBI:138284"/>
        <dbReference type="ChEBI" id="CHEBI:173118"/>
        <dbReference type="EC" id="6.5.1.8"/>
    </reaction>
</comment>
<dbReference type="Pfam" id="PF01139">
    <property type="entry name" value="RtcB"/>
    <property type="match status" value="1"/>
</dbReference>
<dbReference type="Gene3D" id="3.90.1860.10">
    <property type="entry name" value="tRNA-splicing ligase RtcB"/>
    <property type="match status" value="1"/>
</dbReference>
<comment type="caution">
    <text evidence="10">The sequence shown here is derived from an EMBL/GenBank/DDBJ whole genome shotgun (WGS) entry which is preliminary data.</text>
</comment>
<evidence type="ECO:0000313" key="10">
    <source>
        <dbReference type="EMBL" id="GAA4786067.1"/>
    </source>
</evidence>
<keyword evidence="4" id="KW-0479">Metal-binding</keyword>
<keyword evidence="3" id="KW-0436">Ligase</keyword>
<organism evidence="10 11">
    <name type="scientific">Lysobacter hankyongensis</name>
    <dbReference type="NCBI Taxonomy" id="1176535"/>
    <lineage>
        <taxon>Bacteria</taxon>
        <taxon>Pseudomonadati</taxon>
        <taxon>Pseudomonadota</taxon>
        <taxon>Gammaproteobacteria</taxon>
        <taxon>Lysobacterales</taxon>
        <taxon>Lysobacteraceae</taxon>
        <taxon>Lysobacter</taxon>
    </lineage>
</organism>
<dbReference type="InterPro" id="IPR052915">
    <property type="entry name" value="RtcB-like"/>
</dbReference>
<comment type="cofactor">
    <cofactor evidence="1">
        <name>Mn(2+)</name>
        <dbReference type="ChEBI" id="CHEBI:29035"/>
    </cofactor>
</comment>
<keyword evidence="6" id="KW-0692">RNA repair</keyword>
<evidence type="ECO:0000256" key="9">
    <source>
        <dbReference type="ARBA" id="ARBA00047746"/>
    </source>
</evidence>
<dbReference type="EMBL" id="BAABJE010000002">
    <property type="protein sequence ID" value="GAA4786067.1"/>
    <property type="molecule type" value="Genomic_DNA"/>
</dbReference>
<evidence type="ECO:0000256" key="4">
    <source>
        <dbReference type="ARBA" id="ARBA00022723"/>
    </source>
</evidence>
<keyword evidence="7" id="KW-0342">GTP-binding</keyword>
<gene>
    <name evidence="10" type="ORF">GCM10023307_08480</name>
</gene>
<name>A0ABP9AVZ0_9GAMM</name>
<dbReference type="PANTHER" id="PTHR43749:SF2">
    <property type="entry name" value="RNA-SPLICING LIGASE RTCB"/>
    <property type="match status" value="1"/>
</dbReference>
<sequence>MPLRDGGHNGIPHRHDDIDIRARPRALDKTMNASFQLLHAEGSPVPIKGWVNGVPLEPEARQQLHNLAAIPFVGPWVAVMPDVHLGKGATVGSVIPTRGAIIPAAVGVDIGCGMAAVRTTLRAEDLPDSLAQLRNSIERSVPVGNGNGGEHRRLPDSLETRLAQSGLAQRLDAIKAKHRQIRTDKLDRQIGTLGGGNHFIEICLDEAGAVWVMLHSGSRGTGNLIGTYFIERARRELERRTLGFHLPHRDLAFFMEGEALFDDYVEAVSWAQDYARANREAMMARVLHEMRHRLPKFQLDRMAVNCHHNYVQREEHFGESLLVTRKGAVSARAGELGIIPGSMGAKSYIVRGKGNPDSFCSCSHGAGRTMSRTAAKQTITLKQHREATAHVECRKDPGVIDESPAAYKDIDAVMAAQSDLVEVVHTLRQVVCIKG</sequence>
<evidence type="ECO:0000256" key="6">
    <source>
        <dbReference type="ARBA" id="ARBA00022800"/>
    </source>
</evidence>
<dbReference type="EC" id="6.5.1.8" evidence="2"/>
<evidence type="ECO:0000256" key="5">
    <source>
        <dbReference type="ARBA" id="ARBA00022741"/>
    </source>
</evidence>
<proteinExistence type="predicted"/>
<evidence type="ECO:0000256" key="8">
    <source>
        <dbReference type="ARBA" id="ARBA00023211"/>
    </source>
</evidence>
<protein>
    <recommendedName>
        <fullName evidence="2">3'-phosphate/5'-hydroxy nucleic acid ligase</fullName>
        <ecNumber evidence="2">6.5.1.8</ecNumber>
    </recommendedName>
</protein>
<reference evidence="11" key="1">
    <citation type="journal article" date="2019" name="Int. J. Syst. Evol. Microbiol.">
        <title>The Global Catalogue of Microorganisms (GCM) 10K type strain sequencing project: providing services to taxonomists for standard genome sequencing and annotation.</title>
        <authorList>
            <consortium name="The Broad Institute Genomics Platform"/>
            <consortium name="The Broad Institute Genome Sequencing Center for Infectious Disease"/>
            <person name="Wu L."/>
            <person name="Ma J."/>
        </authorList>
    </citation>
    <scope>NUCLEOTIDE SEQUENCE [LARGE SCALE GENOMIC DNA]</scope>
    <source>
        <strain evidence="11">JCM 18204</strain>
    </source>
</reference>